<dbReference type="Proteomes" id="UP000664277">
    <property type="component" value="Unassembled WGS sequence"/>
</dbReference>
<dbReference type="SUPFAM" id="SSF56112">
    <property type="entry name" value="Protein kinase-like (PK-like)"/>
    <property type="match status" value="1"/>
</dbReference>
<keyword evidence="3 7" id="KW-0418">Kinase</keyword>
<feature type="region of interest" description="Disordered" evidence="5">
    <location>
        <begin position="302"/>
        <end position="331"/>
    </location>
</feature>
<accession>A0A8J7P9F1</accession>
<dbReference type="EMBL" id="JAFLCK010000058">
    <property type="protein sequence ID" value="MBN8662849.1"/>
    <property type="molecule type" value="Genomic_DNA"/>
</dbReference>
<dbReference type="PANTHER" id="PTHR43289:SF34">
    <property type="entry name" value="SERINE_THREONINE-PROTEIN KINASE YBDM-RELATED"/>
    <property type="match status" value="1"/>
</dbReference>
<dbReference type="GO" id="GO:0005524">
    <property type="term" value="F:ATP binding"/>
    <property type="evidence" value="ECO:0007669"/>
    <property type="project" value="UniProtKB-KW"/>
</dbReference>
<evidence type="ECO:0000313" key="7">
    <source>
        <dbReference type="EMBL" id="MBN8662849.1"/>
    </source>
</evidence>
<dbReference type="SUPFAM" id="SSF52047">
    <property type="entry name" value="RNI-like"/>
    <property type="match status" value="1"/>
</dbReference>
<dbReference type="PANTHER" id="PTHR43289">
    <property type="entry name" value="MITOGEN-ACTIVATED PROTEIN KINASE KINASE KINASE 20-RELATED"/>
    <property type="match status" value="1"/>
</dbReference>
<dbReference type="Gene3D" id="1.10.510.10">
    <property type="entry name" value="Transferase(Phosphotransferase) domain 1"/>
    <property type="match status" value="1"/>
</dbReference>
<dbReference type="AlphaFoldDB" id="A0A8J7P9F1"/>
<dbReference type="SMART" id="SM00220">
    <property type="entry name" value="S_TKc"/>
    <property type="match status" value="1"/>
</dbReference>
<dbReference type="PROSITE" id="PS00108">
    <property type="entry name" value="PROTEIN_KINASE_ST"/>
    <property type="match status" value="1"/>
</dbReference>
<keyword evidence="1" id="KW-0808">Transferase</keyword>
<gene>
    <name evidence="7" type="ORF">J0M35_20950</name>
</gene>
<dbReference type="InterPro" id="IPR000719">
    <property type="entry name" value="Prot_kinase_dom"/>
</dbReference>
<name>A0A8J7P9F1_9BACT</name>
<dbReference type="InterPro" id="IPR011009">
    <property type="entry name" value="Kinase-like_dom_sf"/>
</dbReference>
<evidence type="ECO:0000313" key="8">
    <source>
        <dbReference type="Proteomes" id="UP000664277"/>
    </source>
</evidence>
<dbReference type="Gene3D" id="3.30.200.20">
    <property type="entry name" value="Phosphorylase Kinase, domain 1"/>
    <property type="match status" value="1"/>
</dbReference>
<reference evidence="7" key="1">
    <citation type="submission" date="2021-02" db="EMBL/GenBank/DDBJ databases">
        <title>Genome-Resolved Metagenomics of a Microbial Community Performing Photosynthetic Biological Nutrient Removal.</title>
        <authorList>
            <person name="Mcdaniel E.A."/>
        </authorList>
    </citation>
    <scope>NUCLEOTIDE SEQUENCE</scope>
    <source>
        <strain evidence="7">UWPOB_OBS1</strain>
    </source>
</reference>
<dbReference type="Pfam" id="PF00069">
    <property type="entry name" value="Pkinase"/>
    <property type="match status" value="1"/>
</dbReference>
<dbReference type="InterPro" id="IPR032675">
    <property type="entry name" value="LRR_dom_sf"/>
</dbReference>
<evidence type="ECO:0000256" key="1">
    <source>
        <dbReference type="ARBA" id="ARBA00022679"/>
    </source>
</evidence>
<sequence>MDESRQQSDLDASLKPGDIIGGDYQIIGLVAAGGMGKVYKVKHLKLGRELALKTLKVNRGTQRDWQKDWNNFITEAKVLARLEHPHLVKVYDLGTIDNRLPYFVMDFVEGGTLTQRIHKSALPIDLALNLFEEVADGLAYAEDLGLLHRDIKPSNILLTSLSDQNQHAKLVDFGLSSTLHSLQEVGWQIAGAAARVCGSPPYMSPEQTRGEVTDQRSDIYSFGCSLFETLTGTPPFVGDTSLIILSKHQLEEPPSLKEATLGNDFPEPLERFVRRMLAKDPSMRYQSFHEVKALIAKLRSALAKSEQTPQASKKKTTTPSKEEQEKATKVSAQKTPVTATILAAAALLVAAGGGAWFYQTSKTMPPQATPKESTAKPGERLKDPEEAAINAFKKKSENDPGKLVDWYWSNHQAFSPLDAGGKYQIFNCPEGINMGNFAIFDANAMSISGETIEADGRIILPKGEKLIYTPSQLALEHPQFFQAFKDNELFGINLAKASRLTENSLTLLDFRPDIEYLDLSGANFEAKHLAKLEQLTKLRFLRIPNTFLTGADLAGAAGATVLKRLKGLAIGRIAKMPEALAVLAKNSDLTYLEIVDEPLDKDSMKQIAAVSNLETIRFDKSLNNSYLITELKPLKKLSQLDIVTSLIRPNIKEALSELGNLKIIVVREGFIDKELLEELKAAFPEVQFNVEPEKI</sequence>
<evidence type="ECO:0000256" key="4">
    <source>
        <dbReference type="ARBA" id="ARBA00022840"/>
    </source>
</evidence>
<dbReference type="InterPro" id="IPR008271">
    <property type="entry name" value="Ser/Thr_kinase_AS"/>
</dbReference>
<dbReference type="PROSITE" id="PS50011">
    <property type="entry name" value="PROTEIN_KINASE_DOM"/>
    <property type="match status" value="1"/>
</dbReference>
<protein>
    <submittedName>
        <fullName evidence="7">Serine/threonine protein kinase</fullName>
    </submittedName>
</protein>
<dbReference type="GO" id="GO:0004674">
    <property type="term" value="F:protein serine/threonine kinase activity"/>
    <property type="evidence" value="ECO:0007669"/>
    <property type="project" value="UniProtKB-KW"/>
</dbReference>
<feature type="domain" description="Protein kinase" evidence="6">
    <location>
        <begin position="24"/>
        <end position="302"/>
    </location>
</feature>
<organism evidence="7 8">
    <name type="scientific">Candidatus Obscuribacter phosphatis</name>
    <dbReference type="NCBI Taxonomy" id="1906157"/>
    <lineage>
        <taxon>Bacteria</taxon>
        <taxon>Bacillati</taxon>
        <taxon>Candidatus Melainabacteria</taxon>
        <taxon>Candidatus Obscuribacterales</taxon>
        <taxon>Candidatus Obscuribacteraceae</taxon>
        <taxon>Candidatus Obscuribacter</taxon>
    </lineage>
</organism>
<evidence type="ECO:0000256" key="2">
    <source>
        <dbReference type="ARBA" id="ARBA00022741"/>
    </source>
</evidence>
<keyword evidence="4" id="KW-0067">ATP-binding</keyword>
<dbReference type="CDD" id="cd14014">
    <property type="entry name" value="STKc_PknB_like"/>
    <property type="match status" value="1"/>
</dbReference>
<dbReference type="Gene3D" id="3.80.10.10">
    <property type="entry name" value="Ribonuclease Inhibitor"/>
    <property type="match status" value="1"/>
</dbReference>
<evidence type="ECO:0000259" key="6">
    <source>
        <dbReference type="PROSITE" id="PS50011"/>
    </source>
</evidence>
<evidence type="ECO:0000256" key="3">
    <source>
        <dbReference type="ARBA" id="ARBA00022777"/>
    </source>
</evidence>
<evidence type="ECO:0000256" key="5">
    <source>
        <dbReference type="SAM" id="MobiDB-lite"/>
    </source>
</evidence>
<keyword evidence="2" id="KW-0547">Nucleotide-binding</keyword>
<proteinExistence type="predicted"/>
<keyword evidence="7" id="KW-0723">Serine/threonine-protein kinase</keyword>
<comment type="caution">
    <text evidence="7">The sequence shown here is derived from an EMBL/GenBank/DDBJ whole genome shotgun (WGS) entry which is preliminary data.</text>
</comment>